<organism evidence="8 9">
    <name type="scientific">Parambassis ranga</name>
    <name type="common">Indian glassy fish</name>
    <dbReference type="NCBI Taxonomy" id="210632"/>
    <lineage>
        <taxon>Eukaryota</taxon>
        <taxon>Metazoa</taxon>
        <taxon>Chordata</taxon>
        <taxon>Craniata</taxon>
        <taxon>Vertebrata</taxon>
        <taxon>Euteleostomi</taxon>
        <taxon>Actinopterygii</taxon>
        <taxon>Neopterygii</taxon>
        <taxon>Teleostei</taxon>
        <taxon>Neoteleostei</taxon>
        <taxon>Acanthomorphata</taxon>
        <taxon>Ovalentaria</taxon>
        <taxon>Ambassidae</taxon>
        <taxon>Parambassis</taxon>
    </lineage>
</organism>
<feature type="domain" description="Caspase recruitment" evidence="7">
    <location>
        <begin position="6"/>
        <end position="92"/>
    </location>
</feature>
<gene>
    <name evidence="9" type="primary">mavs</name>
</gene>
<reference evidence="8" key="1">
    <citation type="submission" date="2024-06" db="UniProtKB">
        <authorList>
            <consortium name="RefSeq"/>
        </authorList>
    </citation>
    <scope>NUCLEOTIDE SEQUENCE [LARGE SCALE GENOMIC DNA]</scope>
</reference>
<protein>
    <submittedName>
        <fullName evidence="9">Mitochondrial antiviral-signaling protein</fullName>
    </submittedName>
</protein>
<keyword evidence="3" id="KW-0399">Innate immunity</keyword>
<evidence type="ECO:0000256" key="3">
    <source>
        <dbReference type="ARBA" id="ARBA00022588"/>
    </source>
</evidence>
<dbReference type="GO" id="GO:0045087">
    <property type="term" value="P:innate immune response"/>
    <property type="evidence" value="ECO:0007669"/>
    <property type="project" value="UniProtKB-KW"/>
</dbReference>
<dbReference type="GO" id="GO:0005737">
    <property type="term" value="C:cytoplasm"/>
    <property type="evidence" value="ECO:0007669"/>
    <property type="project" value="UniProtKB-ARBA"/>
</dbReference>
<accession>A0A6P7HGD1</accession>
<feature type="compositionally biased region" description="Polar residues" evidence="6">
    <location>
        <begin position="285"/>
        <end position="299"/>
    </location>
</feature>
<evidence type="ECO:0000313" key="8">
    <source>
        <dbReference type="Proteomes" id="UP000515145"/>
    </source>
</evidence>
<feature type="compositionally biased region" description="Low complexity" evidence="6">
    <location>
        <begin position="510"/>
        <end position="524"/>
    </location>
</feature>
<evidence type="ECO:0000256" key="4">
    <source>
        <dbReference type="ARBA" id="ARBA00022843"/>
    </source>
</evidence>
<feature type="region of interest" description="Disordered" evidence="6">
    <location>
        <begin position="380"/>
        <end position="402"/>
    </location>
</feature>
<dbReference type="InterPro" id="IPR011029">
    <property type="entry name" value="DEATH-like_dom_sf"/>
</dbReference>
<proteinExistence type="predicted"/>
<dbReference type="InParanoid" id="A0A6P7HGD1"/>
<keyword evidence="5" id="KW-0391">Immunity</keyword>
<dbReference type="CTD" id="57506"/>
<dbReference type="Proteomes" id="UP000515145">
    <property type="component" value="Chromosome 22"/>
</dbReference>
<feature type="compositionally biased region" description="Pro residues" evidence="6">
    <location>
        <begin position="192"/>
        <end position="202"/>
    </location>
</feature>
<dbReference type="GeneID" id="114427199"/>
<feature type="compositionally biased region" description="Pro residues" evidence="6">
    <location>
        <begin position="170"/>
        <end position="184"/>
    </location>
</feature>
<dbReference type="InterPro" id="IPR031964">
    <property type="entry name" value="CARD_dom"/>
</dbReference>
<dbReference type="AlphaFoldDB" id="A0A6P7HGD1"/>
<keyword evidence="1" id="KW-1017">Isopeptide bond</keyword>
<keyword evidence="4" id="KW-0832">Ubl conjugation</keyword>
<dbReference type="Pfam" id="PF16739">
    <property type="entry name" value="CARD_2"/>
    <property type="match status" value="1"/>
</dbReference>
<dbReference type="RefSeq" id="XP_028250876.1">
    <property type="nucleotide sequence ID" value="XM_028395075.1"/>
</dbReference>
<keyword evidence="2" id="KW-0597">Phosphoprotein</keyword>
<evidence type="ECO:0000256" key="6">
    <source>
        <dbReference type="SAM" id="MobiDB-lite"/>
    </source>
</evidence>
<name>A0A6P7HGD1_9TELE</name>
<evidence type="ECO:0000313" key="9">
    <source>
        <dbReference type="RefSeq" id="XP_028250876.1"/>
    </source>
</evidence>
<evidence type="ECO:0000256" key="5">
    <source>
        <dbReference type="ARBA" id="ARBA00022859"/>
    </source>
</evidence>
<dbReference type="Gene3D" id="1.10.533.10">
    <property type="entry name" value="Death Domain, Fas"/>
    <property type="match status" value="1"/>
</dbReference>
<evidence type="ECO:0000256" key="1">
    <source>
        <dbReference type="ARBA" id="ARBA00022499"/>
    </source>
</evidence>
<evidence type="ECO:0000256" key="2">
    <source>
        <dbReference type="ARBA" id="ARBA00022553"/>
    </source>
</evidence>
<feature type="compositionally biased region" description="Low complexity" evidence="6">
    <location>
        <begin position="151"/>
        <end position="169"/>
    </location>
</feature>
<keyword evidence="8" id="KW-1185">Reference proteome</keyword>
<dbReference type="FunCoup" id="A0A6P7HGD1">
    <property type="interactions" value="92"/>
</dbReference>
<feature type="region of interest" description="Disordered" evidence="6">
    <location>
        <begin position="494"/>
        <end position="527"/>
    </location>
</feature>
<feature type="compositionally biased region" description="Polar residues" evidence="6">
    <location>
        <begin position="496"/>
        <end position="508"/>
    </location>
</feature>
<dbReference type="OrthoDB" id="9909785at2759"/>
<feature type="region of interest" description="Disordered" evidence="6">
    <location>
        <begin position="138"/>
        <end position="349"/>
    </location>
</feature>
<evidence type="ECO:0000259" key="7">
    <source>
        <dbReference type="Pfam" id="PF16739"/>
    </source>
</evidence>
<sequence>MSFTSEKLYNGYLRKNLAIIVSTVNVREIVVHLPCLTLHDREIIEAKRETNGNFDAMVVLLECLKRRENWPEQFIDALEACEHPTIAAEMRAAYDALKGTNNSNPSSPPTTVVRAHVHPAPSARDLPVSENGCNDQAAVAAPAAQPPPSVETSTQPQAPQSPEEQAPEAVSPPEPVPEPVPEPPQAAQIEVPRPPSTPPPSPEIAHAQVNEEPLPQTENNSHQEPEENSEPDVQVINTDAGVGSENDEVSVNPVTNTQPVESDAPSCADSLQTTVTTEDEPPNLSPTQVNSSNDSSFPTLTPEKPPVQDTTPPDDKICTPVLQPEEISEPPAAQVAESSLQTEVAASSSPEPVAAAFDIAVSEDNSVCLSKPGNLVSVLPQDHGSPVLPAPSSPVEPYSGNSERLEISEADTVMSAPVAVCSTEDTVTAPLCQEQGFAASHNEPEENHYESPCGSLETQEVLENVIRVSEQPSILNLDGQTTIPQAQIVNGELAKDTTSASPSATAGDTASGSKPSEPAAAEAAQRTPLMQSVNTKYILTAAGVGACALLVAWRFKH</sequence>
<reference evidence="9" key="2">
    <citation type="submission" date="2025-08" db="UniProtKB">
        <authorList>
            <consortium name="RefSeq"/>
        </authorList>
    </citation>
    <scope>IDENTIFICATION</scope>
</reference>